<comment type="subcellular location">
    <subcellularLocation>
        <location evidence="12">Cell membrane</location>
        <topology evidence="12">Peripheral membrane protein</topology>
    </subcellularLocation>
    <subcellularLocation>
        <location evidence="2">Membrane</location>
        <topology evidence="2">Peripheral membrane protein</topology>
    </subcellularLocation>
</comment>
<evidence type="ECO:0000256" key="4">
    <source>
        <dbReference type="ARBA" id="ARBA00011648"/>
    </source>
</evidence>
<dbReference type="EMBL" id="QPIJ01000013">
    <property type="protein sequence ID" value="RCV92408.1"/>
    <property type="molecule type" value="Genomic_DNA"/>
</dbReference>
<evidence type="ECO:0000313" key="14">
    <source>
        <dbReference type="Proteomes" id="UP000253204"/>
    </source>
</evidence>
<evidence type="ECO:0000256" key="12">
    <source>
        <dbReference type="HAMAP-Rule" id="MF_00815"/>
    </source>
</evidence>
<name>A0A368U5J6_9GAMM</name>
<evidence type="ECO:0000313" key="13">
    <source>
        <dbReference type="EMBL" id="RCV92408.1"/>
    </source>
</evidence>
<dbReference type="PROSITE" id="PS00153">
    <property type="entry name" value="ATPASE_GAMMA"/>
    <property type="match status" value="1"/>
</dbReference>
<gene>
    <name evidence="12" type="primary">atpG</name>
    <name evidence="13" type="ORF">DU506_07595</name>
</gene>
<keyword evidence="9 12" id="KW-0472">Membrane</keyword>
<dbReference type="PRINTS" id="PR00126">
    <property type="entry name" value="ATPASEGAMMA"/>
</dbReference>
<accession>A0A368U5J6</accession>
<dbReference type="HAMAP" id="MF_00815">
    <property type="entry name" value="ATP_synth_gamma_bact"/>
    <property type="match status" value="1"/>
</dbReference>
<evidence type="ECO:0000256" key="9">
    <source>
        <dbReference type="ARBA" id="ARBA00023136"/>
    </source>
</evidence>
<dbReference type="FunFam" id="1.10.287.80:FF:000005">
    <property type="entry name" value="ATP synthase gamma chain"/>
    <property type="match status" value="1"/>
</dbReference>
<dbReference type="GO" id="GO:0005886">
    <property type="term" value="C:plasma membrane"/>
    <property type="evidence" value="ECO:0007669"/>
    <property type="project" value="UniProtKB-SubCell"/>
</dbReference>
<evidence type="ECO:0000256" key="10">
    <source>
        <dbReference type="ARBA" id="ARBA00023196"/>
    </source>
</evidence>
<keyword evidence="8 12" id="KW-0406">Ion transport</keyword>
<evidence type="ECO:0000256" key="11">
    <source>
        <dbReference type="ARBA" id="ARBA00023310"/>
    </source>
</evidence>
<reference evidence="13 14" key="1">
    <citation type="submission" date="2018-07" db="EMBL/GenBank/DDBJ databases">
        <title>Halomonas rutogse sp. nov., isolated from Lake TangqianCo on Tibetan Plateau.</title>
        <authorList>
            <person name="Lu H."/>
            <person name="Xing P."/>
            <person name="Wu Q."/>
        </authorList>
    </citation>
    <scope>NUCLEOTIDE SEQUENCE [LARGE SCALE GENOMIC DNA]</scope>
    <source>
        <strain evidence="13 14">TQ8S</strain>
    </source>
</reference>
<keyword evidence="11 12" id="KW-0066">ATP synthesis</keyword>
<comment type="subunit">
    <text evidence="4 12">F-type ATPases have 2 components, CF(1) - the catalytic core - and CF(0) - the membrane proton channel. CF(1) has five subunits: alpha(3), beta(3), gamma(1), delta(1), epsilon(1). CF(0) has three main subunits: a, b and c.</text>
</comment>
<comment type="similarity">
    <text evidence="3 12">Belongs to the ATPase gamma chain family.</text>
</comment>
<keyword evidence="14" id="KW-1185">Reference proteome</keyword>
<evidence type="ECO:0000256" key="2">
    <source>
        <dbReference type="ARBA" id="ARBA00004170"/>
    </source>
</evidence>
<dbReference type="Gene3D" id="3.40.1380.10">
    <property type="match status" value="1"/>
</dbReference>
<dbReference type="SUPFAM" id="SSF52943">
    <property type="entry name" value="ATP synthase (F1-ATPase), gamma subunit"/>
    <property type="match status" value="1"/>
</dbReference>
<dbReference type="PANTHER" id="PTHR11693">
    <property type="entry name" value="ATP SYNTHASE GAMMA CHAIN"/>
    <property type="match status" value="1"/>
</dbReference>
<evidence type="ECO:0000256" key="7">
    <source>
        <dbReference type="ARBA" id="ARBA00022781"/>
    </source>
</evidence>
<keyword evidence="7 12" id="KW-0375">Hydrogen ion transport</keyword>
<evidence type="ECO:0000256" key="5">
    <source>
        <dbReference type="ARBA" id="ARBA00022448"/>
    </source>
</evidence>
<dbReference type="GO" id="GO:0046933">
    <property type="term" value="F:proton-transporting ATP synthase activity, rotational mechanism"/>
    <property type="evidence" value="ECO:0007669"/>
    <property type="project" value="UniProtKB-UniRule"/>
</dbReference>
<dbReference type="InterPro" id="IPR000131">
    <property type="entry name" value="ATP_synth_F1_gsu"/>
</dbReference>
<dbReference type="Proteomes" id="UP000253204">
    <property type="component" value="Unassembled WGS sequence"/>
</dbReference>
<sequence>MAAAKEIRTQIGSIKNTQKITSAMEMVAASKMRKAQDLMRASQPYARQIRNVVGHVADTNPEYKHDYMVERDEVTRVGYIVVSTDRGLCGGLNHNLFKALLKDVVGWRKEGAELDFCALGTKASTFFRSYGGNLVAAKSGLGESPTVEALIGSVTVMLEAYDEGKIDRLYVVYNEFVNTMTQAPVVRQLLPLSTDIGSDETTQDAENARPGSWDYLYEPDAKALLDSLMIRFIESQVYQAVVENGACEQAARMIAMKSATDNAGGLIDDLEMVYNKARQAAITQEISEIVGGAAAV</sequence>
<protein>
    <recommendedName>
        <fullName evidence="12">ATP synthase gamma chain</fullName>
    </recommendedName>
    <alternativeName>
        <fullName evidence="12">ATP synthase F1 sector gamma subunit</fullName>
    </alternativeName>
    <alternativeName>
        <fullName evidence="12">F-ATPase gamma subunit</fullName>
    </alternativeName>
</protein>
<dbReference type="GO" id="GO:0005524">
    <property type="term" value="F:ATP binding"/>
    <property type="evidence" value="ECO:0007669"/>
    <property type="project" value="UniProtKB-UniRule"/>
</dbReference>
<dbReference type="AlphaFoldDB" id="A0A368U5J6"/>
<dbReference type="GO" id="GO:0042777">
    <property type="term" value="P:proton motive force-driven plasma membrane ATP synthesis"/>
    <property type="evidence" value="ECO:0007669"/>
    <property type="project" value="UniProtKB-UniRule"/>
</dbReference>
<dbReference type="InterPro" id="IPR023632">
    <property type="entry name" value="ATP_synth_F1_gsu_CS"/>
</dbReference>
<keyword evidence="5 12" id="KW-0813">Transport</keyword>
<evidence type="ECO:0000256" key="6">
    <source>
        <dbReference type="ARBA" id="ARBA00022475"/>
    </source>
</evidence>
<evidence type="ECO:0000256" key="3">
    <source>
        <dbReference type="ARBA" id="ARBA00007681"/>
    </source>
</evidence>
<dbReference type="Pfam" id="PF00231">
    <property type="entry name" value="ATP-synt"/>
    <property type="match status" value="1"/>
</dbReference>
<proteinExistence type="inferred from homology"/>
<comment type="caution">
    <text evidence="13">The sequence shown here is derived from an EMBL/GenBank/DDBJ whole genome shotgun (WGS) entry which is preliminary data.</text>
</comment>
<dbReference type="Gene3D" id="1.10.287.80">
    <property type="entry name" value="ATP synthase, gamma subunit, helix hairpin domain"/>
    <property type="match status" value="2"/>
</dbReference>
<organism evidence="13 14">
    <name type="scientific">Vreelandella rituensis</name>
    <dbReference type="NCBI Taxonomy" id="2282306"/>
    <lineage>
        <taxon>Bacteria</taxon>
        <taxon>Pseudomonadati</taxon>
        <taxon>Pseudomonadota</taxon>
        <taxon>Gammaproteobacteria</taxon>
        <taxon>Oceanospirillales</taxon>
        <taxon>Halomonadaceae</taxon>
        <taxon>Vreelandella</taxon>
    </lineage>
</organism>
<dbReference type="OrthoDB" id="9812769at2"/>
<keyword evidence="10 12" id="KW-0139">CF(1)</keyword>
<dbReference type="NCBIfam" id="TIGR01146">
    <property type="entry name" value="ATPsyn_F1gamma"/>
    <property type="match status" value="1"/>
</dbReference>
<dbReference type="GO" id="GO:0045259">
    <property type="term" value="C:proton-transporting ATP synthase complex"/>
    <property type="evidence" value="ECO:0007669"/>
    <property type="project" value="UniProtKB-KW"/>
</dbReference>
<comment type="function">
    <text evidence="1 12">Produces ATP from ADP in the presence of a proton gradient across the membrane. The gamma chain is believed to be important in regulating ATPase activity and the flow of protons through the CF(0) complex.</text>
</comment>
<dbReference type="InterPro" id="IPR035968">
    <property type="entry name" value="ATP_synth_F1_ATPase_gsu"/>
</dbReference>
<dbReference type="NCBIfam" id="NF004144">
    <property type="entry name" value="PRK05621.1-1"/>
    <property type="match status" value="1"/>
</dbReference>
<keyword evidence="6 12" id="KW-1003">Cell membrane</keyword>
<evidence type="ECO:0000256" key="1">
    <source>
        <dbReference type="ARBA" id="ARBA00003456"/>
    </source>
</evidence>
<dbReference type="RefSeq" id="WP_114486341.1">
    <property type="nucleotide sequence ID" value="NZ_CBCSHM010000010.1"/>
</dbReference>
<dbReference type="PANTHER" id="PTHR11693:SF22">
    <property type="entry name" value="ATP SYNTHASE SUBUNIT GAMMA, MITOCHONDRIAL"/>
    <property type="match status" value="1"/>
</dbReference>
<evidence type="ECO:0000256" key="8">
    <source>
        <dbReference type="ARBA" id="ARBA00023065"/>
    </source>
</evidence>
<dbReference type="CDD" id="cd12151">
    <property type="entry name" value="F1-ATPase_gamma"/>
    <property type="match status" value="1"/>
</dbReference>